<dbReference type="Proteomes" id="UP000624709">
    <property type="component" value="Unassembled WGS sequence"/>
</dbReference>
<feature type="modified residue" description="4-aspartylphosphate" evidence="2">
    <location>
        <position position="76"/>
    </location>
</feature>
<evidence type="ECO:0000256" key="1">
    <source>
        <dbReference type="ARBA" id="ARBA00022553"/>
    </source>
</evidence>
<keyword evidence="1 2" id="KW-0597">Phosphoprotein</keyword>
<dbReference type="PROSITE" id="PS50110">
    <property type="entry name" value="RESPONSE_REGULATORY"/>
    <property type="match status" value="1"/>
</dbReference>
<evidence type="ECO:0000313" key="5">
    <source>
        <dbReference type="Proteomes" id="UP000624709"/>
    </source>
</evidence>
<feature type="domain" description="Response regulatory" evidence="3">
    <location>
        <begin position="27"/>
        <end position="143"/>
    </location>
</feature>
<comment type="caution">
    <text evidence="4">The sequence shown here is derived from an EMBL/GenBank/DDBJ whole genome shotgun (WGS) entry which is preliminary data.</text>
</comment>
<dbReference type="PANTHER" id="PTHR44591:SF3">
    <property type="entry name" value="RESPONSE REGULATORY DOMAIN-CONTAINING PROTEIN"/>
    <property type="match status" value="1"/>
</dbReference>
<protein>
    <recommendedName>
        <fullName evidence="3">Response regulatory domain-containing protein</fullName>
    </recommendedName>
</protein>
<dbReference type="InterPro" id="IPR001789">
    <property type="entry name" value="Sig_transdc_resp-reg_receiver"/>
</dbReference>
<dbReference type="RefSeq" id="WP_203827641.1">
    <property type="nucleotide sequence ID" value="NZ_BAAATY010000019.1"/>
</dbReference>
<organism evidence="4 5">
    <name type="scientific">Actinoplanes palleronii</name>
    <dbReference type="NCBI Taxonomy" id="113570"/>
    <lineage>
        <taxon>Bacteria</taxon>
        <taxon>Bacillati</taxon>
        <taxon>Actinomycetota</taxon>
        <taxon>Actinomycetes</taxon>
        <taxon>Micromonosporales</taxon>
        <taxon>Micromonosporaceae</taxon>
        <taxon>Actinoplanes</taxon>
    </lineage>
</organism>
<dbReference type="SMART" id="SM00448">
    <property type="entry name" value="REC"/>
    <property type="match status" value="1"/>
</dbReference>
<dbReference type="Pfam" id="PF00072">
    <property type="entry name" value="Response_reg"/>
    <property type="match status" value="1"/>
</dbReference>
<dbReference type="SUPFAM" id="SSF52172">
    <property type="entry name" value="CheY-like"/>
    <property type="match status" value="1"/>
</dbReference>
<dbReference type="InterPro" id="IPR050595">
    <property type="entry name" value="Bact_response_regulator"/>
</dbReference>
<evidence type="ECO:0000313" key="4">
    <source>
        <dbReference type="EMBL" id="GIE69495.1"/>
    </source>
</evidence>
<proteinExistence type="predicted"/>
<name>A0ABQ4BFX2_9ACTN</name>
<dbReference type="Gene3D" id="3.40.50.2300">
    <property type="match status" value="1"/>
</dbReference>
<dbReference type="EMBL" id="BOMS01000088">
    <property type="protein sequence ID" value="GIE69495.1"/>
    <property type="molecule type" value="Genomic_DNA"/>
</dbReference>
<sequence length="149" mass="16175">MSSECLADDPLLAHERGKPAGSIRKNSILVAARDNWTRDLVTFVLHTFDFDTEQAANAAGAVDAAGAKRPDLILLDQDLDDLNCLSVCARMRGSHAVCAAPIIILTDQVAKIDLCLAQHLGVVGFLDKPIHMPDLTERVRTILPSRPRP</sequence>
<gene>
    <name evidence="4" type="ORF">Apa02nite_056030</name>
</gene>
<dbReference type="PANTHER" id="PTHR44591">
    <property type="entry name" value="STRESS RESPONSE REGULATOR PROTEIN 1"/>
    <property type="match status" value="1"/>
</dbReference>
<accession>A0ABQ4BFX2</accession>
<keyword evidence="5" id="KW-1185">Reference proteome</keyword>
<reference evidence="4 5" key="1">
    <citation type="submission" date="2021-01" db="EMBL/GenBank/DDBJ databases">
        <title>Whole genome shotgun sequence of Actinoplanes palleronii NBRC 14916.</title>
        <authorList>
            <person name="Komaki H."/>
            <person name="Tamura T."/>
        </authorList>
    </citation>
    <scope>NUCLEOTIDE SEQUENCE [LARGE SCALE GENOMIC DNA]</scope>
    <source>
        <strain evidence="4 5">NBRC 14916</strain>
    </source>
</reference>
<evidence type="ECO:0000256" key="2">
    <source>
        <dbReference type="PROSITE-ProRule" id="PRU00169"/>
    </source>
</evidence>
<evidence type="ECO:0000259" key="3">
    <source>
        <dbReference type="PROSITE" id="PS50110"/>
    </source>
</evidence>
<dbReference type="InterPro" id="IPR011006">
    <property type="entry name" value="CheY-like_superfamily"/>
</dbReference>